<dbReference type="InterPro" id="IPR023187">
    <property type="entry name" value="Tscrpt_reg_MarR-type_CS"/>
</dbReference>
<comment type="caution">
    <text evidence="5">The sequence shown here is derived from an EMBL/GenBank/DDBJ whole genome shotgun (WGS) entry which is preliminary data.</text>
</comment>
<dbReference type="InterPro" id="IPR039422">
    <property type="entry name" value="MarR/SlyA-like"/>
</dbReference>
<dbReference type="InterPro" id="IPR000835">
    <property type="entry name" value="HTH_MarR-typ"/>
</dbReference>
<dbReference type="SUPFAM" id="SSF46785">
    <property type="entry name" value="Winged helix' DNA-binding domain"/>
    <property type="match status" value="1"/>
</dbReference>
<organism evidence="5 6">
    <name type="scientific">Lapidilactobacillus concavus DSM 17758</name>
    <dbReference type="NCBI Taxonomy" id="1423735"/>
    <lineage>
        <taxon>Bacteria</taxon>
        <taxon>Bacillati</taxon>
        <taxon>Bacillota</taxon>
        <taxon>Bacilli</taxon>
        <taxon>Lactobacillales</taxon>
        <taxon>Lactobacillaceae</taxon>
        <taxon>Lapidilactobacillus</taxon>
    </lineage>
</organism>
<dbReference type="RefSeq" id="WP_057823165.1">
    <property type="nucleotide sequence ID" value="NZ_AZFX01000004.1"/>
</dbReference>
<dbReference type="PATRIC" id="fig|1423735.3.peg.1159"/>
<evidence type="ECO:0000256" key="2">
    <source>
        <dbReference type="ARBA" id="ARBA00023125"/>
    </source>
</evidence>
<sequence length="149" mass="17184">MKNETIKSDLKLFYDQWHAYQHVQDDYARRKGVSSSTIDVLAILQTIPEHCTQRFLVAHTLLPKQTINAVITSLLKQGYVDLTQSQSDRRVKEIRLTEAGRHHVSEMIDPLFAADYQTMSEMPEDERTLMLKSLAAYTQAFADRVDQLN</sequence>
<accession>A0A0R1WDG1</accession>
<dbReference type="PROSITE" id="PS50995">
    <property type="entry name" value="HTH_MARR_2"/>
    <property type="match status" value="1"/>
</dbReference>
<dbReference type="Proteomes" id="UP000051315">
    <property type="component" value="Unassembled WGS sequence"/>
</dbReference>
<dbReference type="Pfam" id="PF12802">
    <property type="entry name" value="MarR_2"/>
    <property type="match status" value="1"/>
</dbReference>
<keyword evidence="3" id="KW-0804">Transcription</keyword>
<dbReference type="PROSITE" id="PS01117">
    <property type="entry name" value="HTH_MARR_1"/>
    <property type="match status" value="1"/>
</dbReference>
<keyword evidence="6" id="KW-1185">Reference proteome</keyword>
<dbReference type="PANTHER" id="PTHR33164:SF102">
    <property type="entry name" value="TRANSCRIPTIONAL REGULATORY PROTEIN"/>
    <property type="match status" value="1"/>
</dbReference>
<evidence type="ECO:0000259" key="4">
    <source>
        <dbReference type="PROSITE" id="PS50995"/>
    </source>
</evidence>
<dbReference type="PANTHER" id="PTHR33164">
    <property type="entry name" value="TRANSCRIPTIONAL REGULATOR, MARR FAMILY"/>
    <property type="match status" value="1"/>
</dbReference>
<name>A0A0R1WDG1_9LACO</name>
<reference evidence="5 6" key="1">
    <citation type="journal article" date="2015" name="Genome Announc.">
        <title>Expanding the biotechnology potential of lactobacilli through comparative genomics of 213 strains and associated genera.</title>
        <authorList>
            <person name="Sun Z."/>
            <person name="Harris H.M."/>
            <person name="McCann A."/>
            <person name="Guo C."/>
            <person name="Argimon S."/>
            <person name="Zhang W."/>
            <person name="Yang X."/>
            <person name="Jeffery I.B."/>
            <person name="Cooney J.C."/>
            <person name="Kagawa T.F."/>
            <person name="Liu W."/>
            <person name="Song Y."/>
            <person name="Salvetti E."/>
            <person name="Wrobel A."/>
            <person name="Rasinkangas P."/>
            <person name="Parkhill J."/>
            <person name="Rea M.C."/>
            <person name="O'Sullivan O."/>
            <person name="Ritari J."/>
            <person name="Douillard F.P."/>
            <person name="Paul Ross R."/>
            <person name="Yang R."/>
            <person name="Briner A.E."/>
            <person name="Felis G.E."/>
            <person name="de Vos W.M."/>
            <person name="Barrangou R."/>
            <person name="Klaenhammer T.R."/>
            <person name="Caufield P.W."/>
            <person name="Cui Y."/>
            <person name="Zhang H."/>
            <person name="O'Toole P.W."/>
        </authorList>
    </citation>
    <scope>NUCLEOTIDE SEQUENCE [LARGE SCALE GENOMIC DNA]</scope>
    <source>
        <strain evidence="5 6">DSM 17758</strain>
    </source>
</reference>
<evidence type="ECO:0000313" key="5">
    <source>
        <dbReference type="EMBL" id="KRM13659.1"/>
    </source>
</evidence>
<evidence type="ECO:0000313" key="6">
    <source>
        <dbReference type="Proteomes" id="UP000051315"/>
    </source>
</evidence>
<evidence type="ECO:0000256" key="1">
    <source>
        <dbReference type="ARBA" id="ARBA00023015"/>
    </source>
</evidence>
<dbReference type="EMBL" id="AZFX01000004">
    <property type="protein sequence ID" value="KRM13659.1"/>
    <property type="molecule type" value="Genomic_DNA"/>
</dbReference>
<feature type="domain" description="HTH marR-type" evidence="4">
    <location>
        <begin position="1"/>
        <end position="139"/>
    </location>
</feature>
<dbReference type="SMART" id="SM00347">
    <property type="entry name" value="HTH_MARR"/>
    <property type="match status" value="1"/>
</dbReference>
<dbReference type="Gene3D" id="1.10.10.10">
    <property type="entry name" value="Winged helix-like DNA-binding domain superfamily/Winged helix DNA-binding domain"/>
    <property type="match status" value="1"/>
</dbReference>
<dbReference type="OrthoDB" id="3232829at2"/>
<dbReference type="GO" id="GO:0006950">
    <property type="term" value="P:response to stress"/>
    <property type="evidence" value="ECO:0007669"/>
    <property type="project" value="TreeGrafter"/>
</dbReference>
<gene>
    <name evidence="5" type="ORF">FC15_GL001115</name>
</gene>
<keyword evidence="2" id="KW-0238">DNA-binding</keyword>
<dbReference type="STRING" id="1423735.FC15_GL001115"/>
<dbReference type="GO" id="GO:0003677">
    <property type="term" value="F:DNA binding"/>
    <property type="evidence" value="ECO:0007669"/>
    <property type="project" value="UniProtKB-KW"/>
</dbReference>
<proteinExistence type="predicted"/>
<dbReference type="InterPro" id="IPR036388">
    <property type="entry name" value="WH-like_DNA-bd_sf"/>
</dbReference>
<dbReference type="InterPro" id="IPR036390">
    <property type="entry name" value="WH_DNA-bd_sf"/>
</dbReference>
<dbReference type="AlphaFoldDB" id="A0A0R1WDG1"/>
<dbReference type="GO" id="GO:0003700">
    <property type="term" value="F:DNA-binding transcription factor activity"/>
    <property type="evidence" value="ECO:0007669"/>
    <property type="project" value="InterPro"/>
</dbReference>
<keyword evidence="1" id="KW-0805">Transcription regulation</keyword>
<protein>
    <recommendedName>
        <fullName evidence="4">HTH marR-type domain-containing protein</fullName>
    </recommendedName>
</protein>
<evidence type="ECO:0000256" key="3">
    <source>
        <dbReference type="ARBA" id="ARBA00023163"/>
    </source>
</evidence>